<accession>T1GHZ8</accession>
<evidence type="ECO:0000313" key="3">
    <source>
        <dbReference type="Proteomes" id="UP000015102"/>
    </source>
</evidence>
<dbReference type="Proteomes" id="UP000015102">
    <property type="component" value="Unassembled WGS sequence"/>
</dbReference>
<dbReference type="OMA" id="ERADNYK"/>
<dbReference type="HOGENOM" id="CLU_2362118_0_0_1"/>
<dbReference type="InterPro" id="IPR027267">
    <property type="entry name" value="AH/BAR_dom_sf"/>
</dbReference>
<dbReference type="Gene3D" id="1.20.1270.60">
    <property type="entry name" value="Arfaptin homology (AH) domain/BAR domain"/>
    <property type="match status" value="1"/>
</dbReference>
<name>T1GHZ8_MEGSC</name>
<dbReference type="EnsemblMetazoa" id="MESCA003064-RA">
    <property type="protein sequence ID" value="MESCA003064-PA"/>
    <property type="gene ID" value="MESCA003064"/>
</dbReference>
<dbReference type="STRING" id="36166.T1GHZ8"/>
<reference evidence="3" key="1">
    <citation type="submission" date="2013-02" db="EMBL/GenBank/DDBJ databases">
        <authorList>
            <person name="Hughes D."/>
        </authorList>
    </citation>
    <scope>NUCLEOTIDE SEQUENCE</scope>
    <source>
        <strain>Durham</strain>
        <strain evidence="3">NC isolate 2 -- Noor lab</strain>
    </source>
</reference>
<organism evidence="2 3">
    <name type="scientific">Megaselia scalaris</name>
    <name type="common">Humpbacked fly</name>
    <name type="synonym">Phora scalaris</name>
    <dbReference type="NCBI Taxonomy" id="36166"/>
    <lineage>
        <taxon>Eukaryota</taxon>
        <taxon>Metazoa</taxon>
        <taxon>Ecdysozoa</taxon>
        <taxon>Arthropoda</taxon>
        <taxon>Hexapoda</taxon>
        <taxon>Insecta</taxon>
        <taxon>Pterygota</taxon>
        <taxon>Neoptera</taxon>
        <taxon>Endopterygota</taxon>
        <taxon>Diptera</taxon>
        <taxon>Brachycera</taxon>
        <taxon>Muscomorpha</taxon>
        <taxon>Platypezoidea</taxon>
        <taxon>Phoridae</taxon>
        <taxon>Megaseliini</taxon>
        <taxon>Megaselia</taxon>
    </lineage>
</organism>
<dbReference type="Pfam" id="PF03114">
    <property type="entry name" value="BAR"/>
    <property type="match status" value="1"/>
</dbReference>
<dbReference type="InterPro" id="IPR004148">
    <property type="entry name" value="BAR_dom"/>
</dbReference>
<reference evidence="2" key="2">
    <citation type="submission" date="2015-06" db="UniProtKB">
        <authorList>
            <consortium name="EnsemblMetazoa"/>
        </authorList>
    </citation>
    <scope>IDENTIFICATION</scope>
</reference>
<keyword evidence="3" id="KW-1185">Reference proteome</keyword>
<evidence type="ECO:0000259" key="1">
    <source>
        <dbReference type="Pfam" id="PF03114"/>
    </source>
</evidence>
<protein>
    <recommendedName>
        <fullName evidence="1">BAR domain-containing protein</fullName>
    </recommendedName>
</protein>
<dbReference type="SUPFAM" id="SSF103657">
    <property type="entry name" value="BAR/IMD domain-like"/>
    <property type="match status" value="1"/>
</dbReference>
<dbReference type="AlphaFoldDB" id="T1GHZ8"/>
<dbReference type="GO" id="GO:0005737">
    <property type="term" value="C:cytoplasm"/>
    <property type="evidence" value="ECO:0007669"/>
    <property type="project" value="InterPro"/>
</dbReference>
<proteinExistence type="predicted"/>
<evidence type="ECO:0000313" key="2">
    <source>
        <dbReference type="EnsemblMetazoa" id="MESCA003064-PA"/>
    </source>
</evidence>
<feature type="domain" description="BAR" evidence="1">
    <location>
        <begin position="20"/>
        <end position="89"/>
    </location>
</feature>
<sequence>MNMKMPDFNVKKLVKEAGTQLSRVVQLTEEKLGTSERTELDSHFENLADRADCTKNWTEKMVKNTEAVLIPNPANRVEDFIFTKIEKDKPARLSNY</sequence>
<dbReference type="EMBL" id="CAQQ02142282">
    <property type="status" value="NOT_ANNOTATED_CDS"/>
    <property type="molecule type" value="Genomic_DNA"/>
</dbReference>